<dbReference type="GO" id="GO:0008841">
    <property type="term" value="F:dihydrofolate synthase activity"/>
    <property type="evidence" value="ECO:0007669"/>
    <property type="project" value="UniProtKB-EC"/>
</dbReference>
<comment type="caution">
    <text evidence="21">The sequence shown here is derived from an EMBL/GenBank/DDBJ whole genome shotgun (WGS) entry which is preliminary data.</text>
</comment>
<dbReference type="InterPro" id="IPR036615">
    <property type="entry name" value="Mur_ligase_C_dom_sf"/>
</dbReference>
<organism evidence="21 22">
    <name type="scientific">Veillonella montpellierensis DNF00314</name>
    <dbReference type="NCBI Taxonomy" id="1401067"/>
    <lineage>
        <taxon>Bacteria</taxon>
        <taxon>Bacillati</taxon>
        <taxon>Bacillota</taxon>
        <taxon>Negativicutes</taxon>
        <taxon>Veillonellales</taxon>
        <taxon>Veillonellaceae</taxon>
        <taxon>Veillonella</taxon>
    </lineage>
</organism>
<evidence type="ECO:0000256" key="16">
    <source>
        <dbReference type="ARBA" id="ARBA00047493"/>
    </source>
</evidence>
<dbReference type="EMBL" id="JRNT01000007">
    <property type="protein sequence ID" value="KGF47797.1"/>
    <property type="molecule type" value="Genomic_DNA"/>
</dbReference>
<feature type="domain" description="Mur ligase C-terminal" evidence="19">
    <location>
        <begin position="300"/>
        <end position="419"/>
    </location>
</feature>
<keyword evidence="12 18" id="KW-0067">ATP-binding</keyword>
<dbReference type="AlphaFoldDB" id="A0A096BYK7"/>
<evidence type="ECO:0000256" key="17">
    <source>
        <dbReference type="ARBA" id="ARBA00049161"/>
    </source>
</evidence>
<evidence type="ECO:0000313" key="22">
    <source>
        <dbReference type="Proteomes" id="UP000029628"/>
    </source>
</evidence>
<accession>A0A096BYK7</accession>
<evidence type="ECO:0000256" key="7">
    <source>
        <dbReference type="ARBA" id="ARBA00013025"/>
    </source>
</evidence>
<dbReference type="PANTHER" id="PTHR11136:SF0">
    <property type="entry name" value="DIHYDROFOLATE SYNTHETASE-RELATED"/>
    <property type="match status" value="1"/>
</dbReference>
<dbReference type="RefSeq" id="WP_038151941.1">
    <property type="nucleotide sequence ID" value="NZ_JRNT01000007.1"/>
</dbReference>
<evidence type="ECO:0000256" key="14">
    <source>
        <dbReference type="ARBA" id="ARBA00022909"/>
    </source>
</evidence>
<evidence type="ECO:0000256" key="9">
    <source>
        <dbReference type="ARBA" id="ARBA00022598"/>
    </source>
</evidence>
<evidence type="ECO:0000256" key="4">
    <source>
        <dbReference type="ARBA" id="ARBA00008276"/>
    </source>
</evidence>
<evidence type="ECO:0000256" key="5">
    <source>
        <dbReference type="ARBA" id="ARBA00011245"/>
    </source>
</evidence>
<keyword evidence="14" id="KW-0289">Folate biosynthesis</keyword>
<evidence type="ECO:0000256" key="8">
    <source>
        <dbReference type="ARBA" id="ARBA00019357"/>
    </source>
</evidence>
<evidence type="ECO:0000256" key="13">
    <source>
        <dbReference type="ARBA" id="ARBA00022842"/>
    </source>
</evidence>
<feature type="domain" description="Mur ligase central" evidence="20">
    <location>
        <begin position="44"/>
        <end position="273"/>
    </location>
</feature>
<dbReference type="GO" id="GO:0005737">
    <property type="term" value="C:cytoplasm"/>
    <property type="evidence" value="ECO:0007669"/>
    <property type="project" value="TreeGrafter"/>
</dbReference>
<dbReference type="EC" id="6.3.2.17" evidence="7"/>
<comment type="subunit">
    <text evidence="5">Monomer.</text>
</comment>
<evidence type="ECO:0000313" key="21">
    <source>
        <dbReference type="EMBL" id="KGF47797.1"/>
    </source>
</evidence>
<evidence type="ECO:0000256" key="11">
    <source>
        <dbReference type="ARBA" id="ARBA00022741"/>
    </source>
</evidence>
<dbReference type="PANTHER" id="PTHR11136">
    <property type="entry name" value="FOLYLPOLYGLUTAMATE SYNTHASE-RELATED"/>
    <property type="match status" value="1"/>
</dbReference>
<comment type="pathway">
    <text evidence="2">Cofactor biosynthesis; tetrahydrofolate biosynthesis; 7,8-dihydrofolate from 2-amino-4-hydroxy-6-hydroxymethyl-7,8-dihydropteridine diphosphate and 4-aminobenzoate: step 2/2.</text>
</comment>
<dbReference type="GO" id="GO:0005524">
    <property type="term" value="F:ATP binding"/>
    <property type="evidence" value="ECO:0007669"/>
    <property type="project" value="UniProtKB-KW"/>
</dbReference>
<dbReference type="InterPro" id="IPR004101">
    <property type="entry name" value="Mur_ligase_C"/>
</dbReference>
<dbReference type="EC" id="6.3.2.12" evidence="6"/>
<gene>
    <name evidence="21" type="ORF">HMPREF0872_03630</name>
</gene>
<dbReference type="GO" id="GO:0046656">
    <property type="term" value="P:folic acid biosynthetic process"/>
    <property type="evidence" value="ECO:0007669"/>
    <property type="project" value="UniProtKB-KW"/>
</dbReference>
<dbReference type="PIRSF" id="PIRSF001563">
    <property type="entry name" value="Folylpolyglu_synth"/>
    <property type="match status" value="1"/>
</dbReference>
<evidence type="ECO:0000256" key="18">
    <source>
        <dbReference type="PIRNR" id="PIRNR001563"/>
    </source>
</evidence>
<keyword evidence="10" id="KW-0479">Metal-binding</keyword>
<evidence type="ECO:0000256" key="1">
    <source>
        <dbReference type="ARBA" id="ARBA00001946"/>
    </source>
</evidence>
<dbReference type="NCBIfam" id="TIGR01499">
    <property type="entry name" value="folC"/>
    <property type="match status" value="1"/>
</dbReference>
<evidence type="ECO:0000256" key="15">
    <source>
        <dbReference type="ARBA" id="ARBA00030592"/>
    </source>
</evidence>
<dbReference type="Pfam" id="PF02875">
    <property type="entry name" value="Mur_ligase_C"/>
    <property type="match status" value="1"/>
</dbReference>
<keyword evidence="9 18" id="KW-0436">Ligase</keyword>
<dbReference type="PROSITE" id="PS01012">
    <property type="entry name" value="FOLYLPOLYGLU_SYNT_2"/>
    <property type="match status" value="1"/>
</dbReference>
<dbReference type="SUPFAM" id="SSF53623">
    <property type="entry name" value="MurD-like peptide ligases, catalytic domain"/>
    <property type="match status" value="1"/>
</dbReference>
<dbReference type="InterPro" id="IPR018109">
    <property type="entry name" value="Folylpolyglutamate_synth_CS"/>
</dbReference>
<dbReference type="FunFam" id="3.40.1190.10:FF:000004">
    <property type="entry name" value="Dihydrofolate synthase/folylpolyglutamate synthase"/>
    <property type="match status" value="1"/>
</dbReference>
<dbReference type="GO" id="GO:0046872">
    <property type="term" value="F:metal ion binding"/>
    <property type="evidence" value="ECO:0007669"/>
    <property type="project" value="UniProtKB-KW"/>
</dbReference>
<comment type="cofactor">
    <cofactor evidence="1">
        <name>Mg(2+)</name>
        <dbReference type="ChEBI" id="CHEBI:18420"/>
    </cofactor>
</comment>
<keyword evidence="22" id="KW-1185">Reference proteome</keyword>
<evidence type="ECO:0000256" key="3">
    <source>
        <dbReference type="ARBA" id="ARBA00005150"/>
    </source>
</evidence>
<evidence type="ECO:0000256" key="2">
    <source>
        <dbReference type="ARBA" id="ARBA00004799"/>
    </source>
</evidence>
<dbReference type="InterPro" id="IPR036565">
    <property type="entry name" value="Mur-like_cat_sf"/>
</dbReference>
<evidence type="ECO:0000259" key="19">
    <source>
        <dbReference type="Pfam" id="PF02875"/>
    </source>
</evidence>
<dbReference type="GO" id="GO:0004326">
    <property type="term" value="F:tetrahydrofolylpolyglutamate synthase activity"/>
    <property type="evidence" value="ECO:0007669"/>
    <property type="project" value="UniProtKB-EC"/>
</dbReference>
<dbReference type="InterPro" id="IPR013221">
    <property type="entry name" value="Mur_ligase_cen"/>
</dbReference>
<reference evidence="21 22" key="1">
    <citation type="submission" date="2014-07" db="EMBL/GenBank/DDBJ databases">
        <authorList>
            <person name="McCorrison J."/>
            <person name="Sanka R."/>
            <person name="Torralba M."/>
            <person name="Gillis M."/>
            <person name="Haft D.H."/>
            <person name="Methe B."/>
            <person name="Sutton G."/>
            <person name="Nelson K.E."/>
        </authorList>
    </citation>
    <scope>NUCLEOTIDE SEQUENCE [LARGE SCALE GENOMIC DNA]</scope>
    <source>
        <strain evidence="21 22">DNF00314</strain>
    </source>
</reference>
<evidence type="ECO:0000256" key="10">
    <source>
        <dbReference type="ARBA" id="ARBA00022723"/>
    </source>
</evidence>
<keyword evidence="11 18" id="KW-0547">Nucleotide-binding</keyword>
<dbReference type="eggNOG" id="COG0285">
    <property type="taxonomic scope" value="Bacteria"/>
</dbReference>
<proteinExistence type="inferred from homology"/>
<dbReference type="InterPro" id="IPR001645">
    <property type="entry name" value="Folylpolyglutamate_synth"/>
</dbReference>
<dbReference type="Gene3D" id="3.90.190.20">
    <property type="entry name" value="Mur ligase, C-terminal domain"/>
    <property type="match status" value="1"/>
</dbReference>
<keyword evidence="13" id="KW-0460">Magnesium</keyword>
<dbReference type="Proteomes" id="UP000029628">
    <property type="component" value="Unassembled WGS sequence"/>
</dbReference>
<name>A0A096BYK7_9FIRM</name>
<sequence>MTYEEAISYLESTSTFGIKPGLTRIQSILDALDNPERAYKIIHVTGTNGKGSTAAYISYALFMSGLKVGRFTSPHLESYTERIMINDTMISEEAFADALDNVRDVVNTLTKKGMEYPTQFELLTATAFLYFKMQTVEYAVIEVGLGGLLDSTNVVLPEVSVITNVTIDHTAYCGTTVEEIAKHKAGIIKAGVPVVTAAQSSALDIIENTAQEKHAPLYVYNKAFSIDSRSAITVGDTKGQMVTISDEGGNPAMLFTKLCGIHQAVNLSCALMAVRLLMTKESKISEETMREGFARTEWPGRFEILSVDGRTFILDGAHNAAGSEAFEMTYKELFQNKPKTLIMAIMKDKEIPQIISQVVKEGDRVFTVAAQSQLERSETPKDLANRIGDNATPISSVSSALEEAIRETNTGDIVAICGSLYILGEVRRWLRQKAIG</sequence>
<comment type="similarity">
    <text evidence="4 18">Belongs to the folylpolyglutamate synthase family.</text>
</comment>
<comment type="pathway">
    <text evidence="3">Cofactor biosynthesis; tetrahydrofolylpolyglutamate biosynthesis.</text>
</comment>
<dbReference type="SUPFAM" id="SSF53244">
    <property type="entry name" value="MurD-like peptide ligases, peptide-binding domain"/>
    <property type="match status" value="1"/>
</dbReference>
<dbReference type="Gene3D" id="3.40.1190.10">
    <property type="entry name" value="Mur-like, catalytic domain"/>
    <property type="match status" value="1"/>
</dbReference>
<evidence type="ECO:0000256" key="6">
    <source>
        <dbReference type="ARBA" id="ARBA00013023"/>
    </source>
</evidence>
<evidence type="ECO:0000256" key="12">
    <source>
        <dbReference type="ARBA" id="ARBA00022840"/>
    </source>
</evidence>
<evidence type="ECO:0000259" key="20">
    <source>
        <dbReference type="Pfam" id="PF08245"/>
    </source>
</evidence>
<protein>
    <recommendedName>
        <fullName evidence="8">Dihydrofolate synthase/folylpolyglutamate synthase</fullName>
        <ecNumber evidence="6">6.3.2.12</ecNumber>
        <ecNumber evidence="7">6.3.2.17</ecNumber>
    </recommendedName>
    <alternativeName>
        <fullName evidence="15">Tetrahydrofolylpolyglutamate synthase</fullName>
    </alternativeName>
</protein>
<dbReference type="Pfam" id="PF08245">
    <property type="entry name" value="Mur_ligase_M"/>
    <property type="match status" value="1"/>
</dbReference>
<comment type="catalytic activity">
    <reaction evidence="16">
        <text>(6S)-5,6,7,8-tetrahydrofolyl-(gamma-L-Glu)(n) + L-glutamate + ATP = (6S)-5,6,7,8-tetrahydrofolyl-(gamma-L-Glu)(n+1) + ADP + phosphate + H(+)</text>
        <dbReference type="Rhea" id="RHEA:10580"/>
        <dbReference type="Rhea" id="RHEA-COMP:14738"/>
        <dbReference type="Rhea" id="RHEA-COMP:14740"/>
        <dbReference type="ChEBI" id="CHEBI:15378"/>
        <dbReference type="ChEBI" id="CHEBI:29985"/>
        <dbReference type="ChEBI" id="CHEBI:30616"/>
        <dbReference type="ChEBI" id="CHEBI:43474"/>
        <dbReference type="ChEBI" id="CHEBI:141005"/>
        <dbReference type="ChEBI" id="CHEBI:456216"/>
        <dbReference type="EC" id="6.3.2.17"/>
    </reaction>
</comment>
<comment type="catalytic activity">
    <reaction evidence="17">
        <text>7,8-dihydropteroate + L-glutamate + ATP = 7,8-dihydrofolate + ADP + phosphate + H(+)</text>
        <dbReference type="Rhea" id="RHEA:23584"/>
        <dbReference type="ChEBI" id="CHEBI:15378"/>
        <dbReference type="ChEBI" id="CHEBI:17839"/>
        <dbReference type="ChEBI" id="CHEBI:29985"/>
        <dbReference type="ChEBI" id="CHEBI:30616"/>
        <dbReference type="ChEBI" id="CHEBI:43474"/>
        <dbReference type="ChEBI" id="CHEBI:57451"/>
        <dbReference type="ChEBI" id="CHEBI:456216"/>
        <dbReference type="EC" id="6.3.2.12"/>
    </reaction>
</comment>